<comment type="caution">
    <text evidence="9">The sequence shown here is derived from an EMBL/GenBank/DDBJ whole genome shotgun (WGS) entry which is preliminary data.</text>
</comment>
<dbReference type="Pfam" id="PF01594">
    <property type="entry name" value="AI-2E_transport"/>
    <property type="match status" value="1"/>
</dbReference>
<feature type="transmembrane region" description="Helical" evidence="8">
    <location>
        <begin position="66"/>
        <end position="92"/>
    </location>
</feature>
<name>A0A096ALS2_9FIRM</name>
<reference evidence="9 10" key="1">
    <citation type="submission" date="2014-07" db="EMBL/GenBank/DDBJ databases">
        <authorList>
            <person name="McCorrison J."/>
            <person name="Sanka R."/>
            <person name="Torralba M."/>
            <person name="Gillis M."/>
            <person name="Haft D.H."/>
            <person name="Methe B."/>
            <person name="Sutton G."/>
            <person name="Nelson K.E."/>
        </authorList>
    </citation>
    <scope>NUCLEOTIDE SEQUENCE [LARGE SCALE GENOMIC DNA]</scope>
    <source>
        <strain evidence="9 10">DNF00314</strain>
    </source>
</reference>
<evidence type="ECO:0000256" key="2">
    <source>
        <dbReference type="ARBA" id="ARBA00009773"/>
    </source>
</evidence>
<proteinExistence type="inferred from homology"/>
<gene>
    <name evidence="9" type="ORF">HMPREF0872_03190</name>
</gene>
<evidence type="ECO:0000256" key="8">
    <source>
        <dbReference type="SAM" id="Phobius"/>
    </source>
</evidence>
<dbReference type="PANTHER" id="PTHR21716">
    <property type="entry name" value="TRANSMEMBRANE PROTEIN"/>
    <property type="match status" value="1"/>
</dbReference>
<evidence type="ECO:0000256" key="4">
    <source>
        <dbReference type="ARBA" id="ARBA00022475"/>
    </source>
</evidence>
<dbReference type="GO" id="GO:0005886">
    <property type="term" value="C:plasma membrane"/>
    <property type="evidence" value="ECO:0007669"/>
    <property type="project" value="UniProtKB-SubCell"/>
</dbReference>
<keyword evidence="5 8" id="KW-0812">Transmembrane</keyword>
<evidence type="ECO:0000256" key="3">
    <source>
        <dbReference type="ARBA" id="ARBA00022448"/>
    </source>
</evidence>
<keyword evidence="7 8" id="KW-0472">Membrane</keyword>
<evidence type="ECO:0000256" key="6">
    <source>
        <dbReference type="ARBA" id="ARBA00022989"/>
    </source>
</evidence>
<feature type="transmembrane region" description="Helical" evidence="8">
    <location>
        <begin position="254"/>
        <end position="286"/>
    </location>
</feature>
<feature type="transmembrane region" description="Helical" evidence="8">
    <location>
        <begin position="154"/>
        <end position="176"/>
    </location>
</feature>
<feature type="transmembrane region" description="Helical" evidence="8">
    <location>
        <begin position="307"/>
        <end position="340"/>
    </location>
</feature>
<dbReference type="GO" id="GO:0055085">
    <property type="term" value="P:transmembrane transport"/>
    <property type="evidence" value="ECO:0007669"/>
    <property type="project" value="TreeGrafter"/>
</dbReference>
<evidence type="ECO:0000256" key="7">
    <source>
        <dbReference type="ARBA" id="ARBA00023136"/>
    </source>
</evidence>
<evidence type="ECO:0000313" key="10">
    <source>
        <dbReference type="Proteomes" id="UP000029628"/>
    </source>
</evidence>
<comment type="subcellular location">
    <subcellularLocation>
        <location evidence="1">Cell membrane</location>
        <topology evidence="1">Multi-pass membrane protein</topology>
    </subcellularLocation>
</comment>
<sequence>MLYNKSLQYWLRLVLLVIAISILALLGPIVLPFLVSFVLALLLLPIVNGLQYFMRKKVGWTSFPRTLAILPAFLLVALLIVISINLVVTPFLTEFSRLVYNLPFLLQQFVLVIQSIPLYEEYQIMPSQMNTLLSMAIAKVSNYGVELVQQGVSAVFSLAGTLLELLLVPIITFYLLKDGRKLQEKVIRIFPEPNATYIREISNQMHRTVGGYLRGQLLLATNMFVIVLIVAYIFNLPYPFVLALLASLAEWLPIIGPFISAVPAIILASLVSGSLALKVAIVYLVIQLIDGQITMPKVLGHVIKLHPLVIISAIFIGGTFYGMIGMMVAVPIIAILQIILDRLWYFNNYYKDGD</sequence>
<keyword evidence="10" id="KW-1185">Reference proteome</keyword>
<evidence type="ECO:0000256" key="1">
    <source>
        <dbReference type="ARBA" id="ARBA00004651"/>
    </source>
</evidence>
<dbReference type="EMBL" id="JRNT01000007">
    <property type="protein sequence ID" value="KGF47725.1"/>
    <property type="molecule type" value="Genomic_DNA"/>
</dbReference>
<keyword evidence="4" id="KW-1003">Cell membrane</keyword>
<keyword evidence="6 8" id="KW-1133">Transmembrane helix</keyword>
<comment type="similarity">
    <text evidence="2">Belongs to the autoinducer-2 exporter (AI-2E) (TC 2.A.86) family.</text>
</comment>
<dbReference type="PANTHER" id="PTHR21716:SF53">
    <property type="entry name" value="PERMEASE PERM-RELATED"/>
    <property type="match status" value="1"/>
</dbReference>
<feature type="transmembrane region" description="Helical" evidence="8">
    <location>
        <begin position="98"/>
        <end position="119"/>
    </location>
</feature>
<dbReference type="Proteomes" id="UP000029628">
    <property type="component" value="Unassembled WGS sequence"/>
</dbReference>
<dbReference type="InterPro" id="IPR002549">
    <property type="entry name" value="AI-2E-like"/>
</dbReference>
<keyword evidence="3" id="KW-0813">Transport</keyword>
<protein>
    <submittedName>
        <fullName evidence="9">Membrane protein</fullName>
    </submittedName>
</protein>
<evidence type="ECO:0000313" key="9">
    <source>
        <dbReference type="EMBL" id="KGF47725.1"/>
    </source>
</evidence>
<dbReference type="eggNOG" id="COG0628">
    <property type="taxonomic scope" value="Bacteria"/>
</dbReference>
<feature type="transmembrane region" description="Helical" evidence="8">
    <location>
        <begin position="9"/>
        <end position="27"/>
    </location>
</feature>
<dbReference type="AlphaFoldDB" id="A0A096ALS2"/>
<organism evidence="9 10">
    <name type="scientific">Veillonella montpellierensis DNF00314</name>
    <dbReference type="NCBI Taxonomy" id="1401067"/>
    <lineage>
        <taxon>Bacteria</taxon>
        <taxon>Bacillati</taxon>
        <taxon>Bacillota</taxon>
        <taxon>Negativicutes</taxon>
        <taxon>Veillonellales</taxon>
        <taxon>Veillonellaceae</taxon>
        <taxon>Veillonella</taxon>
    </lineage>
</organism>
<dbReference type="RefSeq" id="WP_038151748.1">
    <property type="nucleotide sequence ID" value="NZ_JRNT01000007.1"/>
</dbReference>
<evidence type="ECO:0000256" key="5">
    <source>
        <dbReference type="ARBA" id="ARBA00022692"/>
    </source>
</evidence>
<accession>A0A096ALS2</accession>